<dbReference type="Pfam" id="PF05016">
    <property type="entry name" value="ParE_toxin"/>
    <property type="match status" value="1"/>
</dbReference>
<proteinExistence type="predicted"/>
<dbReference type="RefSeq" id="WP_338689742.1">
    <property type="nucleotide sequence ID" value="NZ_AP024702.1"/>
</dbReference>
<accession>A0ABN6H1Q5</accession>
<organism evidence="2 3">
    <name type="scientific">Haloferula helveola</name>
    <dbReference type="NCBI Taxonomy" id="490095"/>
    <lineage>
        <taxon>Bacteria</taxon>
        <taxon>Pseudomonadati</taxon>
        <taxon>Verrucomicrobiota</taxon>
        <taxon>Verrucomicrobiia</taxon>
        <taxon>Verrucomicrobiales</taxon>
        <taxon>Verrucomicrobiaceae</taxon>
        <taxon>Haloferula</taxon>
    </lineage>
</organism>
<keyword evidence="3" id="KW-1185">Reference proteome</keyword>
<dbReference type="InterPro" id="IPR007712">
    <property type="entry name" value="RelE/ParE_toxin"/>
</dbReference>
<gene>
    <name evidence="2" type="ORF">HAHE_14140</name>
</gene>
<dbReference type="Proteomes" id="UP001374893">
    <property type="component" value="Chromosome"/>
</dbReference>
<name>A0ABN6H1Q5_9BACT</name>
<dbReference type="InterPro" id="IPR035093">
    <property type="entry name" value="RelE/ParE_toxin_dom_sf"/>
</dbReference>
<dbReference type="EMBL" id="AP024702">
    <property type="protein sequence ID" value="BCX47506.1"/>
    <property type="molecule type" value="Genomic_DNA"/>
</dbReference>
<protein>
    <submittedName>
        <fullName evidence="2">Plasmid stabilization system protein</fullName>
    </submittedName>
</protein>
<reference evidence="2 3" key="1">
    <citation type="submission" date="2021-06" db="EMBL/GenBank/DDBJ databases">
        <title>Complete genome of Haloferula helveola possessing various polysaccharide degrading enzymes.</title>
        <authorList>
            <person name="Takami H."/>
            <person name="Huang C."/>
            <person name="Hamasaki K."/>
        </authorList>
    </citation>
    <scope>NUCLEOTIDE SEQUENCE [LARGE SCALE GENOMIC DNA]</scope>
    <source>
        <strain evidence="2 3">CN-1</strain>
    </source>
</reference>
<evidence type="ECO:0000313" key="2">
    <source>
        <dbReference type="EMBL" id="BCX47506.1"/>
    </source>
</evidence>
<keyword evidence="1" id="KW-1277">Toxin-antitoxin system</keyword>
<sequence>MRIRILESAIGDLEAGSDFYNRQEEGVGDYFQDCLFSDIDSLVLYGGIHRQLFGFHRLLSRRFPYAIYYRIEGDVVIVYRVLDCRRDPQRLRRSLGNE</sequence>
<dbReference type="Gene3D" id="3.30.2310.20">
    <property type="entry name" value="RelE-like"/>
    <property type="match status" value="1"/>
</dbReference>
<evidence type="ECO:0000256" key="1">
    <source>
        <dbReference type="ARBA" id="ARBA00022649"/>
    </source>
</evidence>
<evidence type="ECO:0000313" key="3">
    <source>
        <dbReference type="Proteomes" id="UP001374893"/>
    </source>
</evidence>